<feature type="region of interest" description="Disordered" evidence="9">
    <location>
        <begin position="54"/>
        <end position="74"/>
    </location>
</feature>
<reference evidence="10 11" key="1">
    <citation type="submission" date="2020-03" db="EMBL/GenBank/DDBJ databases">
        <title>Genomic Encyclopedia of Type Strains, Phase IV (KMG-IV): sequencing the most valuable type-strain genomes for metagenomic binning, comparative biology and taxonomic classification.</title>
        <authorList>
            <person name="Goeker M."/>
        </authorList>
    </citation>
    <scope>NUCLEOTIDE SEQUENCE [LARGE SCALE GENOMIC DNA]</scope>
    <source>
        <strain evidence="10 11">DSM 27651</strain>
    </source>
</reference>
<evidence type="ECO:0000256" key="8">
    <source>
        <dbReference type="RuleBase" id="RU364100"/>
    </source>
</evidence>
<keyword evidence="11" id="KW-1185">Reference proteome</keyword>
<dbReference type="Gene3D" id="3.90.1680.10">
    <property type="entry name" value="SOS response associated peptidase-like"/>
    <property type="match status" value="1"/>
</dbReference>
<evidence type="ECO:0000256" key="7">
    <source>
        <dbReference type="ARBA" id="ARBA00023239"/>
    </source>
</evidence>
<dbReference type="RefSeq" id="WP_167954812.1">
    <property type="nucleotide sequence ID" value="NZ_JAATJE010000002.1"/>
</dbReference>
<keyword evidence="4 8" id="KW-0378">Hydrolase</keyword>
<proteinExistence type="inferred from homology"/>
<evidence type="ECO:0000313" key="10">
    <source>
        <dbReference type="EMBL" id="NJC34646.1"/>
    </source>
</evidence>
<protein>
    <recommendedName>
        <fullName evidence="8">Abasic site processing protein</fullName>
        <ecNumber evidence="8">3.4.-.-</ecNumber>
    </recommendedName>
</protein>
<dbReference type="EMBL" id="JAATJE010000002">
    <property type="protein sequence ID" value="NJC34646.1"/>
    <property type="molecule type" value="Genomic_DNA"/>
</dbReference>
<keyword evidence="7" id="KW-0456">Lyase</keyword>
<keyword evidence="2 8" id="KW-0645">Protease</keyword>
<evidence type="ECO:0000256" key="3">
    <source>
        <dbReference type="ARBA" id="ARBA00022763"/>
    </source>
</evidence>
<evidence type="ECO:0000256" key="5">
    <source>
        <dbReference type="ARBA" id="ARBA00023124"/>
    </source>
</evidence>
<dbReference type="Pfam" id="PF02586">
    <property type="entry name" value="SRAP"/>
    <property type="match status" value="1"/>
</dbReference>
<keyword evidence="6" id="KW-0238">DNA-binding</keyword>
<keyword evidence="5" id="KW-0190">Covalent protein-DNA linkage</keyword>
<evidence type="ECO:0000256" key="4">
    <source>
        <dbReference type="ARBA" id="ARBA00022801"/>
    </source>
</evidence>
<evidence type="ECO:0000313" key="11">
    <source>
        <dbReference type="Proteomes" id="UP000734218"/>
    </source>
</evidence>
<dbReference type="Proteomes" id="UP000734218">
    <property type="component" value="Unassembled WGS sequence"/>
</dbReference>
<evidence type="ECO:0000256" key="9">
    <source>
        <dbReference type="SAM" id="MobiDB-lite"/>
    </source>
</evidence>
<sequence length="218" mass="23456">MCNEAARRIALGQLREDFSDLRIPLVFPEGAPNMAPLDGFRITDPTVVVRTAASAADAPPGAAEFDAQRAPGTPRPAELVTRRWSWPGPGGRPVYNYRSDGRTIANTGAKGGRCLIPVDGFYEFTAPEGGAKRKTRWIFNHSRDPWFCIAGIWRADAGVGEAFAMLTAEPGPDVAPYHSRQVVVIDRADWAGWLDGTAPTADLCRPAPAGTLRATKVG</sequence>
<dbReference type="EC" id="3.4.-.-" evidence="8"/>
<comment type="similarity">
    <text evidence="1 8">Belongs to the SOS response-associated peptidase family.</text>
</comment>
<keyword evidence="3" id="KW-0227">DNA damage</keyword>
<accession>A0ABX0XMQ2</accession>
<evidence type="ECO:0000256" key="6">
    <source>
        <dbReference type="ARBA" id="ARBA00023125"/>
    </source>
</evidence>
<evidence type="ECO:0000256" key="2">
    <source>
        <dbReference type="ARBA" id="ARBA00022670"/>
    </source>
</evidence>
<dbReference type="PANTHER" id="PTHR13604:SF0">
    <property type="entry name" value="ABASIC SITE PROCESSING PROTEIN HMCES"/>
    <property type="match status" value="1"/>
</dbReference>
<dbReference type="InterPro" id="IPR003738">
    <property type="entry name" value="SRAP"/>
</dbReference>
<gene>
    <name evidence="10" type="ORF">GGR88_002160</name>
</gene>
<dbReference type="InterPro" id="IPR036590">
    <property type="entry name" value="SRAP-like"/>
</dbReference>
<name>A0ABX0XMQ2_9SPHN</name>
<dbReference type="PANTHER" id="PTHR13604">
    <property type="entry name" value="DC12-RELATED"/>
    <property type="match status" value="1"/>
</dbReference>
<feature type="compositionally biased region" description="Low complexity" evidence="9">
    <location>
        <begin position="54"/>
        <end position="65"/>
    </location>
</feature>
<dbReference type="SUPFAM" id="SSF143081">
    <property type="entry name" value="BB1717-like"/>
    <property type="match status" value="1"/>
</dbReference>
<evidence type="ECO:0000256" key="1">
    <source>
        <dbReference type="ARBA" id="ARBA00008136"/>
    </source>
</evidence>
<organism evidence="10 11">
    <name type="scientific">Sphingomonas jejuensis</name>
    <dbReference type="NCBI Taxonomy" id="904715"/>
    <lineage>
        <taxon>Bacteria</taxon>
        <taxon>Pseudomonadati</taxon>
        <taxon>Pseudomonadota</taxon>
        <taxon>Alphaproteobacteria</taxon>
        <taxon>Sphingomonadales</taxon>
        <taxon>Sphingomonadaceae</taxon>
        <taxon>Sphingomonas</taxon>
    </lineage>
</organism>
<comment type="caution">
    <text evidence="10">The sequence shown here is derived from an EMBL/GenBank/DDBJ whole genome shotgun (WGS) entry which is preliminary data.</text>
</comment>